<comment type="caution">
    <text evidence="1">The sequence shown here is derived from an EMBL/GenBank/DDBJ whole genome shotgun (WGS) entry which is preliminary data.</text>
</comment>
<name>A0A6A4T7B1_SCOMX</name>
<gene>
    <name evidence="1" type="ORF">F2P81_008453</name>
</gene>
<dbReference type="EMBL" id="VEVO01000007">
    <property type="protein sequence ID" value="KAF0040218.1"/>
    <property type="molecule type" value="Genomic_DNA"/>
</dbReference>
<sequence length="94" mass="10567">MRGSAAAAAAAAARVSFHCVIVRFDYEPLVRLTVWKLKKGETLMQMRNSVITHRHRLGLAARHFSFSSSARIQQSCKSFDKRKGSFRLRVGATM</sequence>
<proteinExistence type="predicted"/>
<reference evidence="1 2" key="1">
    <citation type="submission" date="2019-06" db="EMBL/GenBank/DDBJ databases">
        <title>Draft genomes of female and male turbot (Scophthalmus maximus).</title>
        <authorList>
            <person name="Xu H."/>
            <person name="Xu X.-W."/>
            <person name="Shao C."/>
            <person name="Chen S."/>
        </authorList>
    </citation>
    <scope>NUCLEOTIDE SEQUENCE [LARGE SCALE GENOMIC DNA]</scope>
    <source>
        <strain evidence="1">Ysfricsl-2016a</strain>
        <tissue evidence="1">Blood</tissue>
    </source>
</reference>
<evidence type="ECO:0000313" key="2">
    <source>
        <dbReference type="Proteomes" id="UP000438429"/>
    </source>
</evidence>
<evidence type="ECO:0000313" key="1">
    <source>
        <dbReference type="EMBL" id="KAF0040218.1"/>
    </source>
</evidence>
<accession>A0A6A4T7B1</accession>
<dbReference type="Proteomes" id="UP000438429">
    <property type="component" value="Unassembled WGS sequence"/>
</dbReference>
<organism evidence="1 2">
    <name type="scientific">Scophthalmus maximus</name>
    <name type="common">Turbot</name>
    <name type="synonym">Psetta maxima</name>
    <dbReference type="NCBI Taxonomy" id="52904"/>
    <lineage>
        <taxon>Eukaryota</taxon>
        <taxon>Metazoa</taxon>
        <taxon>Chordata</taxon>
        <taxon>Craniata</taxon>
        <taxon>Vertebrata</taxon>
        <taxon>Euteleostomi</taxon>
        <taxon>Actinopterygii</taxon>
        <taxon>Neopterygii</taxon>
        <taxon>Teleostei</taxon>
        <taxon>Neoteleostei</taxon>
        <taxon>Acanthomorphata</taxon>
        <taxon>Carangaria</taxon>
        <taxon>Pleuronectiformes</taxon>
        <taxon>Pleuronectoidei</taxon>
        <taxon>Scophthalmidae</taxon>
        <taxon>Scophthalmus</taxon>
    </lineage>
</organism>
<protein>
    <submittedName>
        <fullName evidence="1">Uncharacterized protein</fullName>
    </submittedName>
</protein>
<dbReference type="AlphaFoldDB" id="A0A6A4T7B1"/>